<evidence type="ECO:0000313" key="2">
    <source>
        <dbReference type="Proteomes" id="UP000325081"/>
    </source>
</evidence>
<dbReference type="Proteomes" id="UP000325081">
    <property type="component" value="Unassembled WGS sequence"/>
</dbReference>
<comment type="caution">
    <text evidence="1">The sequence shown here is derived from an EMBL/GenBank/DDBJ whole genome shotgun (WGS) entry which is preliminary data.</text>
</comment>
<protein>
    <submittedName>
        <fullName evidence="1">26S protease regulatory subunit 6B homolog</fullName>
    </submittedName>
</protein>
<dbReference type="AlphaFoldDB" id="A0A5A7Q5U8"/>
<keyword evidence="1" id="KW-0645">Protease</keyword>
<sequence length="151" mass="17233">MSVNPYTSLPQMGTCTKLIEIESAKLLKGCLKDELKSCELRRWQEKAKRIIQSVPTATSQAVESVDRNDAVVYPPQSRDEVKRVIQSLSMVKFLVMESIPIDPNYAVRFLNKQSAQRKIKKTNFVTCSEFVASCERSVTAKKLCDKHVFFR</sequence>
<keyword evidence="1" id="KW-0378">Hydrolase</keyword>
<evidence type="ECO:0000313" key="1">
    <source>
        <dbReference type="EMBL" id="GER40336.1"/>
    </source>
</evidence>
<proteinExistence type="predicted"/>
<organism evidence="1 2">
    <name type="scientific">Striga asiatica</name>
    <name type="common">Asiatic witchweed</name>
    <name type="synonym">Buchnera asiatica</name>
    <dbReference type="NCBI Taxonomy" id="4170"/>
    <lineage>
        <taxon>Eukaryota</taxon>
        <taxon>Viridiplantae</taxon>
        <taxon>Streptophyta</taxon>
        <taxon>Embryophyta</taxon>
        <taxon>Tracheophyta</taxon>
        <taxon>Spermatophyta</taxon>
        <taxon>Magnoliopsida</taxon>
        <taxon>eudicotyledons</taxon>
        <taxon>Gunneridae</taxon>
        <taxon>Pentapetalae</taxon>
        <taxon>asterids</taxon>
        <taxon>lamiids</taxon>
        <taxon>Lamiales</taxon>
        <taxon>Orobanchaceae</taxon>
        <taxon>Buchnereae</taxon>
        <taxon>Striga</taxon>
    </lineage>
</organism>
<dbReference type="EMBL" id="BKCP01005849">
    <property type="protein sequence ID" value="GER40336.1"/>
    <property type="molecule type" value="Genomic_DNA"/>
</dbReference>
<reference evidence="2" key="1">
    <citation type="journal article" date="2019" name="Curr. Biol.">
        <title>Genome Sequence of Striga asiatica Provides Insight into the Evolution of Plant Parasitism.</title>
        <authorList>
            <person name="Yoshida S."/>
            <person name="Kim S."/>
            <person name="Wafula E.K."/>
            <person name="Tanskanen J."/>
            <person name="Kim Y.M."/>
            <person name="Honaas L."/>
            <person name="Yang Z."/>
            <person name="Spallek T."/>
            <person name="Conn C.E."/>
            <person name="Ichihashi Y."/>
            <person name="Cheong K."/>
            <person name="Cui S."/>
            <person name="Der J.P."/>
            <person name="Gundlach H."/>
            <person name="Jiao Y."/>
            <person name="Hori C."/>
            <person name="Ishida J.K."/>
            <person name="Kasahara H."/>
            <person name="Kiba T."/>
            <person name="Kim M.S."/>
            <person name="Koo N."/>
            <person name="Laohavisit A."/>
            <person name="Lee Y.H."/>
            <person name="Lumba S."/>
            <person name="McCourt P."/>
            <person name="Mortimer J.C."/>
            <person name="Mutuku J.M."/>
            <person name="Nomura T."/>
            <person name="Sasaki-Sekimoto Y."/>
            <person name="Seto Y."/>
            <person name="Wang Y."/>
            <person name="Wakatake T."/>
            <person name="Sakakibara H."/>
            <person name="Demura T."/>
            <person name="Yamaguchi S."/>
            <person name="Yoneyama K."/>
            <person name="Manabe R.I."/>
            <person name="Nelson D.C."/>
            <person name="Schulman A.H."/>
            <person name="Timko M.P."/>
            <person name="dePamphilis C.W."/>
            <person name="Choi D."/>
            <person name="Shirasu K."/>
        </authorList>
    </citation>
    <scope>NUCLEOTIDE SEQUENCE [LARGE SCALE GENOMIC DNA]</scope>
    <source>
        <strain evidence="2">cv. UVA1</strain>
    </source>
</reference>
<gene>
    <name evidence="1" type="ORF">STAS_17007</name>
</gene>
<accession>A0A5A7Q5U8</accession>
<name>A0A5A7Q5U8_STRAF</name>
<keyword evidence="2" id="KW-1185">Reference proteome</keyword>
<dbReference type="GO" id="GO:0006508">
    <property type="term" value="P:proteolysis"/>
    <property type="evidence" value="ECO:0007669"/>
    <property type="project" value="UniProtKB-KW"/>
</dbReference>
<dbReference type="GO" id="GO:0008233">
    <property type="term" value="F:peptidase activity"/>
    <property type="evidence" value="ECO:0007669"/>
    <property type="project" value="UniProtKB-KW"/>
</dbReference>